<keyword evidence="1" id="KW-0812">Transmembrane</keyword>
<feature type="transmembrane region" description="Helical" evidence="1">
    <location>
        <begin position="303"/>
        <end position="322"/>
    </location>
</feature>
<evidence type="ECO:0008006" key="3">
    <source>
        <dbReference type="Google" id="ProtNLM"/>
    </source>
</evidence>
<accession>A0A6G1S5E0</accession>
<reference evidence="2" key="1">
    <citation type="submission" date="2018-10" db="EMBL/GenBank/DDBJ databases">
        <title>Transcriptome assembly of Aceria tosichella (Wheat curl mite) Type 2.</title>
        <authorList>
            <person name="Scully E.D."/>
            <person name="Geib S.M."/>
            <person name="Palmer N.A."/>
            <person name="Gupta A.K."/>
            <person name="Sarath G."/>
            <person name="Tatineni S."/>
        </authorList>
    </citation>
    <scope>NUCLEOTIDE SEQUENCE</scope>
    <source>
        <strain evidence="2">LincolnNE</strain>
    </source>
</reference>
<keyword evidence="1" id="KW-0472">Membrane</keyword>
<organism evidence="2">
    <name type="scientific">Aceria tosichella</name>
    <name type="common">wheat curl mite</name>
    <dbReference type="NCBI Taxonomy" id="561515"/>
    <lineage>
        <taxon>Eukaryota</taxon>
        <taxon>Metazoa</taxon>
        <taxon>Ecdysozoa</taxon>
        <taxon>Arthropoda</taxon>
        <taxon>Chelicerata</taxon>
        <taxon>Arachnida</taxon>
        <taxon>Acari</taxon>
        <taxon>Acariformes</taxon>
        <taxon>Trombidiformes</taxon>
        <taxon>Prostigmata</taxon>
        <taxon>Eupodina</taxon>
        <taxon>Eriophyoidea</taxon>
        <taxon>Eriophyidae</taxon>
        <taxon>Eriophyinae</taxon>
        <taxon>Aceriini</taxon>
        <taxon>Aceria</taxon>
    </lineage>
</organism>
<dbReference type="EMBL" id="GGYP01000379">
    <property type="protein sequence ID" value="MDE45150.1"/>
    <property type="molecule type" value="Transcribed_RNA"/>
</dbReference>
<evidence type="ECO:0000313" key="2">
    <source>
        <dbReference type="EMBL" id="MDE45150.1"/>
    </source>
</evidence>
<protein>
    <recommendedName>
        <fullName evidence="3">Transmembrane protein 130</fullName>
    </recommendedName>
</protein>
<gene>
    <name evidence="2" type="ORF">g.20204</name>
</gene>
<evidence type="ECO:0000256" key="1">
    <source>
        <dbReference type="SAM" id="Phobius"/>
    </source>
</evidence>
<dbReference type="AlphaFoldDB" id="A0A6G1S5E0"/>
<sequence length="389" mass="44478">MAMEERDNPSIVQLESSQMYTLYAIYQRTSLSSSSSLPVRIFLLALVVLSLSHPISCDHNHHEESNTILNESMIVANETTVNQFSTHQNITVTKNDTIPVNIQFKPANYLRDKNYVATNASLNAKAEISDVNFKNQTFEYQWLVKGKDITLDKNANEINYTFSIADEEQFLELHVIQHPSNDTGSIKKDLVIRDPINIQDPAGKLFLERGELLNITLKFSLGTAPINYCYKFCRDVNGKHNPDDCPECKPDTKVDHNQVTIVYYVRNVGNYTLVFVADNIASHVSKGYSVKITDTMKSKTIPFVPIVSSILAVVIVLSGLALHLKFKRSFVTETADFDFIRHDYNEDEDFWDDEEYTFLQRVMYLFFKTDNDHDTSMTDSFVSGTRLRF</sequence>
<keyword evidence="1" id="KW-1133">Transmembrane helix</keyword>
<proteinExistence type="predicted"/>
<name>A0A6G1S5E0_9ACAR</name>